<feature type="domain" description="YdbS-like PH" evidence="3">
    <location>
        <begin position="80"/>
        <end position="154"/>
    </location>
</feature>
<keyword evidence="2" id="KW-0812">Transmembrane</keyword>
<dbReference type="AlphaFoldDB" id="A0A1I1A9U2"/>
<feature type="region of interest" description="Disordered" evidence="1">
    <location>
        <begin position="163"/>
        <end position="193"/>
    </location>
</feature>
<dbReference type="InterPro" id="IPR005182">
    <property type="entry name" value="YdbS-like_PH"/>
</dbReference>
<evidence type="ECO:0000259" key="3">
    <source>
        <dbReference type="Pfam" id="PF03703"/>
    </source>
</evidence>
<gene>
    <name evidence="4" type="ORF">SAMN05216266_108278</name>
</gene>
<dbReference type="RefSeq" id="WP_091673973.1">
    <property type="nucleotide sequence ID" value="NZ_FOKG01000008.1"/>
</dbReference>
<dbReference type="Pfam" id="PF03703">
    <property type="entry name" value="bPH_2"/>
    <property type="match status" value="1"/>
</dbReference>
<protein>
    <submittedName>
        <fullName evidence="4">PH domain-containing protein</fullName>
    </submittedName>
</protein>
<dbReference type="STRING" id="490629.SAMN05216266_108278"/>
<accession>A0A1I1A9U2</accession>
<keyword evidence="5" id="KW-1185">Reference proteome</keyword>
<dbReference type="PANTHER" id="PTHR37938:SF1">
    <property type="entry name" value="BLL0215 PROTEIN"/>
    <property type="match status" value="1"/>
</dbReference>
<evidence type="ECO:0000256" key="2">
    <source>
        <dbReference type="SAM" id="Phobius"/>
    </source>
</evidence>
<feature type="transmembrane region" description="Helical" evidence="2">
    <location>
        <begin position="25"/>
        <end position="44"/>
    </location>
</feature>
<sequence length="193" mass="21727">MAYPDDLLSEGESIVVHKHPHFKMLVVPVFVLLLTLGAGIWLALLARDISPPWDLITLIAIGAVALLLVVWLFLAPLVRWRTTHFIVTSDRVIAREGVIKRTGIDIPMSRINSVQFEHGLLDRVFGCGTLIIESASDQPLKFDDIPSVEKVHTFIYREVNDNPYDDYAERGQAGPGFDEEPPPPQPRTRGRRR</sequence>
<dbReference type="OrthoDB" id="4350422at2"/>
<dbReference type="EMBL" id="FOKG01000008">
    <property type="protein sequence ID" value="SFB34176.1"/>
    <property type="molecule type" value="Genomic_DNA"/>
</dbReference>
<evidence type="ECO:0000256" key="1">
    <source>
        <dbReference type="SAM" id="MobiDB-lite"/>
    </source>
</evidence>
<dbReference type="PANTHER" id="PTHR37938">
    <property type="entry name" value="BLL0215 PROTEIN"/>
    <property type="match status" value="1"/>
</dbReference>
<feature type="transmembrane region" description="Helical" evidence="2">
    <location>
        <begin position="56"/>
        <end position="78"/>
    </location>
</feature>
<evidence type="ECO:0000313" key="4">
    <source>
        <dbReference type="EMBL" id="SFB34176.1"/>
    </source>
</evidence>
<reference evidence="5" key="1">
    <citation type="submission" date="2016-10" db="EMBL/GenBank/DDBJ databases">
        <authorList>
            <person name="Varghese N."/>
            <person name="Submissions S."/>
        </authorList>
    </citation>
    <scope>NUCLEOTIDE SEQUENCE [LARGE SCALE GENOMIC DNA]</scope>
    <source>
        <strain evidence="5">CGMCC 4.3568</strain>
    </source>
</reference>
<keyword evidence="2" id="KW-1133">Transmembrane helix</keyword>
<name>A0A1I1A9U2_9PSEU</name>
<organism evidence="4 5">
    <name type="scientific">Amycolatopsis marina</name>
    <dbReference type="NCBI Taxonomy" id="490629"/>
    <lineage>
        <taxon>Bacteria</taxon>
        <taxon>Bacillati</taxon>
        <taxon>Actinomycetota</taxon>
        <taxon>Actinomycetes</taxon>
        <taxon>Pseudonocardiales</taxon>
        <taxon>Pseudonocardiaceae</taxon>
        <taxon>Amycolatopsis</taxon>
    </lineage>
</organism>
<evidence type="ECO:0000313" key="5">
    <source>
        <dbReference type="Proteomes" id="UP000243799"/>
    </source>
</evidence>
<dbReference type="Proteomes" id="UP000243799">
    <property type="component" value="Unassembled WGS sequence"/>
</dbReference>
<proteinExistence type="predicted"/>
<keyword evidence="2" id="KW-0472">Membrane</keyword>